<dbReference type="AlphaFoldDB" id="A0A8J8KCM7"/>
<dbReference type="Proteomes" id="UP000610746">
    <property type="component" value="Unassembled WGS sequence"/>
</dbReference>
<reference evidence="1" key="1">
    <citation type="submission" date="2020-05" db="EMBL/GenBank/DDBJ databases">
        <title>Genomic Encyclopedia of Type Strains, Phase IV (KMG-V): Genome sequencing to study the core and pangenomes of soil and plant-associated prokaryotes.</title>
        <authorList>
            <person name="Whitman W."/>
        </authorList>
    </citation>
    <scope>NUCLEOTIDE SEQUENCE</scope>
    <source>
        <strain evidence="1">16F</strain>
    </source>
</reference>
<dbReference type="SUPFAM" id="SSF160574">
    <property type="entry name" value="BT0923-like"/>
    <property type="match status" value="1"/>
</dbReference>
<protein>
    <submittedName>
        <fullName evidence="1">Uncharacterized protein</fullName>
    </submittedName>
</protein>
<evidence type="ECO:0000313" key="1">
    <source>
        <dbReference type="EMBL" id="NRS93814.1"/>
    </source>
</evidence>
<organism evidence="1 2">
    <name type="scientific">Frigoriflavimonas asaccharolytica</name>
    <dbReference type="NCBI Taxonomy" id="2735899"/>
    <lineage>
        <taxon>Bacteria</taxon>
        <taxon>Pseudomonadati</taxon>
        <taxon>Bacteroidota</taxon>
        <taxon>Flavobacteriia</taxon>
        <taxon>Flavobacteriales</taxon>
        <taxon>Weeksellaceae</taxon>
        <taxon>Frigoriflavimonas</taxon>
    </lineage>
</organism>
<gene>
    <name evidence="1" type="ORF">HNQ03_002905</name>
</gene>
<comment type="caution">
    <text evidence="1">The sequence shown here is derived from an EMBL/GenBank/DDBJ whole genome shotgun (WGS) entry which is preliminary data.</text>
</comment>
<dbReference type="Gene3D" id="3.10.450.360">
    <property type="match status" value="1"/>
</dbReference>
<name>A0A8J8KCM7_9FLAO</name>
<accession>A0A8J8KCM7</accession>
<dbReference type="RefSeq" id="WP_173780356.1">
    <property type="nucleotide sequence ID" value="NZ_JABSNO010000028.1"/>
</dbReference>
<dbReference type="EMBL" id="JABSNO010000028">
    <property type="protein sequence ID" value="NRS93814.1"/>
    <property type="molecule type" value="Genomic_DNA"/>
</dbReference>
<evidence type="ECO:0000313" key="2">
    <source>
        <dbReference type="Proteomes" id="UP000610746"/>
    </source>
</evidence>
<sequence>MEPKIFKIIAIVIMMMAFSTATYGQNIKKQNETDIPILISQNFVNEYPNSKDVKWRGYSEEFLGVDWYDYNLSMNSTKPFQYYVVDFTTEKYQLKAIYEKTGKKIAVEGKIIFKLPTEIPSPFENSNYSGWKITNDMIIIYQNDPSDVTKVYKFRVEKGLLKHDLLYSSEGVLLKDNTIK</sequence>
<proteinExistence type="predicted"/>
<keyword evidence="2" id="KW-1185">Reference proteome</keyword>